<gene>
    <name evidence="1" type="ORF">LCGC14_0929120</name>
</gene>
<accession>A0A0F9R706</accession>
<proteinExistence type="predicted"/>
<dbReference type="EMBL" id="LAZR01003181">
    <property type="protein sequence ID" value="KKN21086.1"/>
    <property type="molecule type" value="Genomic_DNA"/>
</dbReference>
<comment type="caution">
    <text evidence="1">The sequence shown here is derived from an EMBL/GenBank/DDBJ whole genome shotgun (WGS) entry which is preliminary data.</text>
</comment>
<protein>
    <submittedName>
        <fullName evidence="1">Uncharacterized protein</fullName>
    </submittedName>
</protein>
<name>A0A0F9R706_9ZZZZ</name>
<organism evidence="1">
    <name type="scientific">marine sediment metagenome</name>
    <dbReference type="NCBI Taxonomy" id="412755"/>
    <lineage>
        <taxon>unclassified sequences</taxon>
        <taxon>metagenomes</taxon>
        <taxon>ecological metagenomes</taxon>
    </lineage>
</organism>
<dbReference type="AlphaFoldDB" id="A0A0F9R706"/>
<sequence length="98" mass="11368">MVNQEMTSEREKQIDCSCPACGCSDFDGYCSDCKHTAEQGKNFYTDEPVVLKKGITTAQQEELNELLAEDILERYNNSEYWEPDLITEFYHDNNIKQD</sequence>
<evidence type="ECO:0000313" key="1">
    <source>
        <dbReference type="EMBL" id="KKN21086.1"/>
    </source>
</evidence>
<reference evidence="1" key="1">
    <citation type="journal article" date="2015" name="Nature">
        <title>Complex archaea that bridge the gap between prokaryotes and eukaryotes.</title>
        <authorList>
            <person name="Spang A."/>
            <person name="Saw J.H."/>
            <person name="Jorgensen S.L."/>
            <person name="Zaremba-Niedzwiedzka K."/>
            <person name="Martijn J."/>
            <person name="Lind A.E."/>
            <person name="van Eijk R."/>
            <person name="Schleper C."/>
            <person name="Guy L."/>
            <person name="Ettema T.J."/>
        </authorList>
    </citation>
    <scope>NUCLEOTIDE SEQUENCE</scope>
</reference>